<keyword evidence="5" id="KW-0010">Activator</keyword>
<dbReference type="Proteomes" id="UP001345219">
    <property type="component" value="Chromosome 24"/>
</dbReference>
<dbReference type="GO" id="GO:0000976">
    <property type="term" value="F:transcription cis-regulatory region binding"/>
    <property type="evidence" value="ECO:0007669"/>
    <property type="project" value="UniProtKB-ARBA"/>
</dbReference>
<dbReference type="EMBL" id="JAXIOK010000005">
    <property type="protein sequence ID" value="KAK4769725.1"/>
    <property type="molecule type" value="Genomic_DNA"/>
</dbReference>
<dbReference type="PANTHER" id="PTHR31190">
    <property type="entry name" value="DNA-BINDING DOMAIN"/>
    <property type="match status" value="1"/>
</dbReference>
<comment type="subcellular location">
    <subcellularLocation>
        <location evidence="1">Nucleus</location>
    </subcellularLocation>
</comment>
<evidence type="ECO:0000256" key="8">
    <source>
        <dbReference type="ARBA" id="ARBA00024343"/>
    </source>
</evidence>
<dbReference type="InterPro" id="IPR044808">
    <property type="entry name" value="ERF_plant"/>
</dbReference>
<dbReference type="GO" id="GO:0006950">
    <property type="term" value="P:response to stress"/>
    <property type="evidence" value="ECO:0007669"/>
    <property type="project" value="UniProtKB-ARBA"/>
</dbReference>
<evidence type="ECO:0000259" key="9">
    <source>
        <dbReference type="PROSITE" id="PS51032"/>
    </source>
</evidence>
<keyword evidence="3" id="KW-0805">Transcription regulation</keyword>
<dbReference type="SUPFAM" id="SSF54171">
    <property type="entry name" value="DNA-binding domain"/>
    <property type="match status" value="1"/>
</dbReference>
<evidence type="ECO:0000256" key="7">
    <source>
        <dbReference type="ARBA" id="ARBA00023242"/>
    </source>
</evidence>
<dbReference type="InterPro" id="IPR016177">
    <property type="entry name" value="DNA-bd_dom_sf"/>
</dbReference>
<evidence type="ECO:0000313" key="11">
    <source>
        <dbReference type="Proteomes" id="UP001345219"/>
    </source>
</evidence>
<protein>
    <recommendedName>
        <fullName evidence="9">AP2/ERF domain-containing protein</fullName>
    </recommendedName>
</protein>
<dbReference type="Gene3D" id="3.30.730.10">
    <property type="entry name" value="AP2/ERF domain"/>
    <property type="match status" value="1"/>
</dbReference>
<evidence type="ECO:0000256" key="6">
    <source>
        <dbReference type="ARBA" id="ARBA00023163"/>
    </source>
</evidence>
<keyword evidence="2" id="KW-0936">Ethylene signaling pathway</keyword>
<gene>
    <name evidence="10" type="ORF">SAY87_030257</name>
</gene>
<keyword evidence="6" id="KW-0804">Transcription</keyword>
<comment type="similarity">
    <text evidence="8">Belongs to the AP2/ERF transcription factor family. ERF subfamily.</text>
</comment>
<proteinExistence type="inferred from homology"/>
<evidence type="ECO:0000256" key="2">
    <source>
        <dbReference type="ARBA" id="ARBA00022745"/>
    </source>
</evidence>
<dbReference type="CDD" id="cd00018">
    <property type="entry name" value="AP2"/>
    <property type="match status" value="1"/>
</dbReference>
<dbReference type="Pfam" id="PF00847">
    <property type="entry name" value="AP2"/>
    <property type="match status" value="1"/>
</dbReference>
<evidence type="ECO:0000256" key="1">
    <source>
        <dbReference type="ARBA" id="ARBA00004123"/>
    </source>
</evidence>
<dbReference type="PROSITE" id="PS51032">
    <property type="entry name" value="AP2_ERF"/>
    <property type="match status" value="1"/>
</dbReference>
<dbReference type="PRINTS" id="PR00367">
    <property type="entry name" value="ETHRSPELEMNT"/>
</dbReference>
<dbReference type="GO" id="GO:0003700">
    <property type="term" value="F:DNA-binding transcription factor activity"/>
    <property type="evidence" value="ECO:0007669"/>
    <property type="project" value="InterPro"/>
</dbReference>
<dbReference type="InterPro" id="IPR036955">
    <property type="entry name" value="AP2/ERF_dom_sf"/>
</dbReference>
<dbReference type="FunFam" id="3.30.730.10:FF:000001">
    <property type="entry name" value="Ethylene-responsive transcription factor 2"/>
    <property type="match status" value="1"/>
</dbReference>
<comment type="caution">
    <text evidence="10">The sequence shown here is derived from an EMBL/GenBank/DDBJ whole genome shotgun (WGS) entry which is preliminary data.</text>
</comment>
<dbReference type="InterPro" id="IPR001471">
    <property type="entry name" value="AP2/ERF_dom"/>
</dbReference>
<sequence length="225" mass="24993">MVASSTSSSGQVWTQLELIKRHLLGESFLDELSCNSPSFVNSQCVDGVSQSFHFMNSSDPFELGLGSSDPTRPSQTDSFTFESRSHMVNPIGSTSLIEFYFDQKPNVSDPTVPTRPSSSAKKPSLKISYPRKTQLLQFDIPPDQAIQQSRPAALPGAEKRRFRGVRRRPWGKFAAEIRDPNRKGCRVWLGTYDSAIEAARAYDRAAFKLRGSKAIVNFPLEIGTS</sequence>
<accession>A0AAN7KN58</accession>
<dbReference type="AlphaFoldDB" id="A0AAN7KN58"/>
<organism evidence="10 11">
    <name type="scientific">Trapa incisa</name>
    <dbReference type="NCBI Taxonomy" id="236973"/>
    <lineage>
        <taxon>Eukaryota</taxon>
        <taxon>Viridiplantae</taxon>
        <taxon>Streptophyta</taxon>
        <taxon>Embryophyta</taxon>
        <taxon>Tracheophyta</taxon>
        <taxon>Spermatophyta</taxon>
        <taxon>Magnoliopsida</taxon>
        <taxon>eudicotyledons</taxon>
        <taxon>Gunneridae</taxon>
        <taxon>Pentapetalae</taxon>
        <taxon>rosids</taxon>
        <taxon>malvids</taxon>
        <taxon>Myrtales</taxon>
        <taxon>Lythraceae</taxon>
        <taxon>Trapa</taxon>
    </lineage>
</organism>
<keyword evidence="11" id="KW-1185">Reference proteome</keyword>
<dbReference type="GO" id="GO:0005634">
    <property type="term" value="C:nucleus"/>
    <property type="evidence" value="ECO:0007669"/>
    <property type="project" value="UniProtKB-SubCell"/>
</dbReference>
<keyword evidence="7" id="KW-0539">Nucleus</keyword>
<evidence type="ECO:0000313" key="10">
    <source>
        <dbReference type="EMBL" id="KAK4769725.1"/>
    </source>
</evidence>
<evidence type="ECO:0000256" key="3">
    <source>
        <dbReference type="ARBA" id="ARBA00023015"/>
    </source>
</evidence>
<keyword evidence="4" id="KW-0238">DNA-binding</keyword>
<feature type="domain" description="AP2/ERF" evidence="9">
    <location>
        <begin position="161"/>
        <end position="219"/>
    </location>
</feature>
<dbReference type="SMART" id="SM00380">
    <property type="entry name" value="AP2"/>
    <property type="match status" value="1"/>
</dbReference>
<dbReference type="GO" id="GO:0009873">
    <property type="term" value="P:ethylene-activated signaling pathway"/>
    <property type="evidence" value="ECO:0007669"/>
    <property type="project" value="UniProtKB-KW"/>
</dbReference>
<dbReference type="PANTHER" id="PTHR31190:SF499">
    <property type="entry name" value="ETHYLENE-RESPONSIVE TRANSCRIPTION FACTOR ERF105"/>
    <property type="match status" value="1"/>
</dbReference>
<evidence type="ECO:0000256" key="4">
    <source>
        <dbReference type="ARBA" id="ARBA00023125"/>
    </source>
</evidence>
<name>A0AAN7KN58_9MYRT</name>
<reference evidence="10 11" key="1">
    <citation type="journal article" date="2023" name="Hortic Res">
        <title>Pangenome of water caltrop reveals structural variations and asymmetric subgenome divergence after allopolyploidization.</title>
        <authorList>
            <person name="Zhang X."/>
            <person name="Chen Y."/>
            <person name="Wang L."/>
            <person name="Yuan Y."/>
            <person name="Fang M."/>
            <person name="Shi L."/>
            <person name="Lu R."/>
            <person name="Comes H.P."/>
            <person name="Ma Y."/>
            <person name="Chen Y."/>
            <person name="Huang G."/>
            <person name="Zhou Y."/>
            <person name="Zheng Z."/>
            <person name="Qiu Y."/>
        </authorList>
    </citation>
    <scope>NUCLEOTIDE SEQUENCE [LARGE SCALE GENOMIC DNA]</scope>
    <source>
        <tissue evidence="10">Roots</tissue>
    </source>
</reference>
<evidence type="ECO:0000256" key="5">
    <source>
        <dbReference type="ARBA" id="ARBA00023159"/>
    </source>
</evidence>